<evidence type="ECO:0000313" key="2">
    <source>
        <dbReference type="Proteomes" id="UP000177006"/>
    </source>
</evidence>
<dbReference type="Proteomes" id="UP000177006">
    <property type="component" value="Unassembled WGS sequence"/>
</dbReference>
<comment type="caution">
    <text evidence="1">The sequence shown here is derived from an EMBL/GenBank/DDBJ whole genome shotgun (WGS) entry which is preliminary data.</text>
</comment>
<organism evidence="1 2">
    <name type="scientific">Candidatus Beckwithbacteria bacterium RBG_13_42_9</name>
    <dbReference type="NCBI Taxonomy" id="1797457"/>
    <lineage>
        <taxon>Bacteria</taxon>
        <taxon>Candidatus Beckwithiibacteriota</taxon>
    </lineage>
</organism>
<name>A0A1F5E9D4_9BACT</name>
<sequence length="360" mass="37874">MGGCISGTVYNDAMLGGCSTATPGDNSGWTISCSGGDLVGSVPAIKPTSSTFACVDNNSTGNQQALRDAQYSITFTPPSGMNFSCAPQGTTALTNATTPNVSDLTFMYSQAEAGWFQTRGGNVFAGSTAGGETIKSQIPDTCVAPCLPYFSLPDLVTNQPGSVSRASGTDNFDNGSVSTEGWEAQTGSYQGITADYQFWRQFLGDNLVAKTISGNPDTGFWLSDIPGTLTIASDWNVSSGQKVVVLHDGDINITSNQTVAVGSSLMIVASGTITFDDAINHDVTDVQGIYIANSISTGDDSPSVAFIGKGTFVSWNSFSFGRNLGIGNNTLAAETFVYRPDLVYNLPTEVKRSHYLWQEK</sequence>
<dbReference type="AlphaFoldDB" id="A0A1F5E9D4"/>
<evidence type="ECO:0000313" key="1">
    <source>
        <dbReference type="EMBL" id="OGD63975.1"/>
    </source>
</evidence>
<reference evidence="1 2" key="1">
    <citation type="journal article" date="2016" name="Nat. Commun.">
        <title>Thousands of microbial genomes shed light on interconnected biogeochemical processes in an aquifer system.</title>
        <authorList>
            <person name="Anantharaman K."/>
            <person name="Brown C.T."/>
            <person name="Hug L.A."/>
            <person name="Sharon I."/>
            <person name="Castelle C.J."/>
            <person name="Probst A.J."/>
            <person name="Thomas B.C."/>
            <person name="Singh A."/>
            <person name="Wilkins M.J."/>
            <person name="Karaoz U."/>
            <person name="Brodie E.L."/>
            <person name="Williams K.H."/>
            <person name="Hubbard S.S."/>
            <person name="Banfield J.F."/>
        </authorList>
    </citation>
    <scope>NUCLEOTIDE SEQUENCE [LARGE SCALE GENOMIC DNA]</scope>
</reference>
<protein>
    <submittedName>
        <fullName evidence="1">Uncharacterized protein</fullName>
    </submittedName>
</protein>
<proteinExistence type="predicted"/>
<accession>A0A1F5E9D4</accession>
<dbReference type="STRING" id="1797457.A2160_03285"/>
<gene>
    <name evidence="1" type="ORF">A2160_03285</name>
</gene>
<dbReference type="EMBL" id="MEZK01000002">
    <property type="protein sequence ID" value="OGD63975.1"/>
    <property type="molecule type" value="Genomic_DNA"/>
</dbReference>